<dbReference type="Pfam" id="PF03718">
    <property type="entry name" value="Glyco_hydro_49"/>
    <property type="match status" value="1"/>
</dbReference>
<dbReference type="InterPro" id="IPR013783">
    <property type="entry name" value="Ig-like_fold"/>
</dbReference>
<dbReference type="GO" id="GO:0005975">
    <property type="term" value="P:carbohydrate metabolic process"/>
    <property type="evidence" value="ECO:0007669"/>
    <property type="project" value="UniProtKB-ARBA"/>
</dbReference>
<dbReference type="SUPFAM" id="SSF101596">
    <property type="entry name" value="Dextranase, N-terminal domain"/>
    <property type="match status" value="1"/>
</dbReference>
<feature type="compositionally biased region" description="Polar residues" evidence="1">
    <location>
        <begin position="65"/>
        <end position="78"/>
    </location>
</feature>
<dbReference type="SUPFAM" id="SSF81296">
    <property type="entry name" value="E set domains"/>
    <property type="match status" value="1"/>
</dbReference>
<dbReference type="InterPro" id="IPR005192">
    <property type="entry name" value="Glyco_hydro_49_C"/>
</dbReference>
<dbReference type="InterPro" id="IPR035953">
    <property type="entry name" value="Dextranase_N-ter"/>
</dbReference>
<evidence type="ECO:0000256" key="2">
    <source>
        <dbReference type="SAM" id="Phobius"/>
    </source>
</evidence>
<evidence type="ECO:0000259" key="5">
    <source>
        <dbReference type="Pfam" id="PF17433"/>
    </source>
</evidence>
<keyword evidence="2" id="KW-1133">Transmembrane helix</keyword>
<feature type="domain" description="Glycoside hydrolase family 49 N-terminal" evidence="5">
    <location>
        <begin position="92"/>
        <end position="273"/>
    </location>
</feature>
<organism evidence="6">
    <name type="scientific">Schaalia odontolytica</name>
    <dbReference type="NCBI Taxonomy" id="1660"/>
    <lineage>
        <taxon>Bacteria</taxon>
        <taxon>Bacillati</taxon>
        <taxon>Actinomycetota</taxon>
        <taxon>Actinomycetes</taxon>
        <taxon>Actinomycetales</taxon>
        <taxon>Actinomycetaceae</taxon>
        <taxon>Schaalia</taxon>
    </lineage>
</organism>
<accession>A0A6N2QU98</accession>
<dbReference type="EMBL" id="CACRSM010000001">
    <property type="protein sequence ID" value="VYS71996.1"/>
    <property type="molecule type" value="Genomic_DNA"/>
</dbReference>
<evidence type="ECO:0000256" key="1">
    <source>
        <dbReference type="SAM" id="MobiDB-lite"/>
    </source>
</evidence>
<dbReference type="EC" id="3.2.1.11" evidence="6"/>
<dbReference type="SUPFAM" id="SSF51126">
    <property type="entry name" value="Pectin lyase-like"/>
    <property type="match status" value="1"/>
</dbReference>
<dbReference type="Gene3D" id="2.60.40.1190">
    <property type="match status" value="1"/>
</dbReference>
<dbReference type="InterPro" id="IPR014756">
    <property type="entry name" value="Ig_E-set"/>
</dbReference>
<gene>
    <name evidence="6" type="ORF">AOLFYP35_00008</name>
</gene>
<dbReference type="InterPro" id="IPR011050">
    <property type="entry name" value="Pectin_lyase_fold/virulence"/>
</dbReference>
<reference evidence="6" key="1">
    <citation type="submission" date="2019-11" db="EMBL/GenBank/DDBJ databases">
        <authorList>
            <person name="Feng L."/>
        </authorList>
    </citation>
    <scope>NUCLEOTIDE SEQUENCE</scope>
    <source>
        <strain evidence="6">AodontolyticusLFYP35</strain>
    </source>
</reference>
<dbReference type="InterPro" id="IPR041274">
    <property type="entry name" value="IPU_b_solenoid"/>
</dbReference>
<dbReference type="Pfam" id="PF17433">
    <property type="entry name" value="Glyco_hydro_49N"/>
    <property type="match status" value="1"/>
</dbReference>
<keyword evidence="2" id="KW-0812">Transmembrane</keyword>
<protein>
    <submittedName>
        <fullName evidence="6">Dextranase</fullName>
        <ecNumber evidence="6">3.2.1.11</ecNumber>
    </submittedName>
</protein>
<feature type="domain" description="Glucodextranase-like C-terminal" evidence="4">
    <location>
        <begin position="790"/>
        <end position="1010"/>
    </location>
</feature>
<dbReference type="Pfam" id="PF09985">
    <property type="entry name" value="Glucodextran_C"/>
    <property type="match status" value="1"/>
</dbReference>
<evidence type="ECO:0000313" key="6">
    <source>
        <dbReference type="EMBL" id="VYS71996.1"/>
    </source>
</evidence>
<dbReference type="InterPro" id="IPR019248">
    <property type="entry name" value="Glucodextran_C"/>
</dbReference>
<name>A0A6N2QU98_9ACTO</name>
<evidence type="ECO:0000259" key="4">
    <source>
        <dbReference type="Pfam" id="PF09985"/>
    </source>
</evidence>
<proteinExistence type="predicted"/>
<dbReference type="Pfam" id="PF18783">
    <property type="entry name" value="IPU_b_solenoid"/>
    <property type="match status" value="1"/>
</dbReference>
<dbReference type="Gene3D" id="2.60.40.10">
    <property type="entry name" value="Immunoglobulins"/>
    <property type="match status" value="1"/>
</dbReference>
<sequence>MFFGFLHRVFGAVGHVFGHIPHLFHMHHPLITIFGGHRVVAIFVTVTTTIVIGVGGVTIIIGPTNGDTTPQIPGQEQTAPAPKPDKSPTREDKIRTWWHENGVKDAEKPLADNEVRQSPFYSVSVSAVDGTDSDNSSFTYMSIPRNGNPMRSDLNDDGAKFQADNHVTMSWSSFEYDTDVYVDVTLQTGAKLSDVNQVTVRPAKANIEKKLLDDKTVRLYIPQNNDGYRLSVEFAPELMDVYRYQGGLTLEGGEGHEYVGTEPKNSMLLFAQPWASRVDPTTIPTEADGTITYVTPGEVTNLDTVDTDIVYFKAGTYWMTNKYSANLPDRVKWVYFEPGAFVKGAFQFGVNENITNYKVTGYGVLSSEQYLYETDMSNGYKTLEHKDGANCHATCVKALKFTSTTPHQVLDLQGVTIKEPSYHSFVEYGFRPVDPEKGSMSDAEFAEAVARNSAIEGANEQSFSQRVRNYQQVGSWYWQTDGMELYPGSTMKSSFFHTNDDAMKLYHSNVDVSNVVVWKNDNGPVFQWGWNYRNTENVKVDGTTVVHSLMNNSGATNTCVFNSSPHWNGGAFDYSDPSTTLKNWTISNTVVEGSVNCGFRIYALSNMENFKIINFHVDSWNGQPEANVVSRLTRPANKAGKKVTIGNETVDHNGIEIRNFSVGDTFVTKAGGNWASNELGRLDFDADCWDNWNATADGKPENMPTLSVEGLKDQESLDSRHLSFKGATDGNRVVVTVNGVNTELPVVDGAFSADLTLDRAINSVRVSAYSPENTVSRASYTIYSFGDKIGTLSDPSGDDFGAGTVVYPKSENFNPGSFDLLETSVYRDNDHYQFVTRMGAPVNNPWGMNQMSTQRLNIYIRSEANTSTDVTPLLAGTNTFANGGWDYVLIADGRSESLPYNMGVYDNAGTLKGEVTLKVAGDRIMMSVDRSALDGVDLAKASYQVSIYSSSEDGEGVGNVRPIYSAECYAGGKGCPDFVKNFRFGGGKGIFTNESPYDSDTTDSNAIDIISGAIEQSKALSVNEDGKVVVPFVGFDVRH</sequence>
<dbReference type="Gene3D" id="2.60.350.10">
    <property type="entry name" value="Dextranase, N-terminal"/>
    <property type="match status" value="1"/>
</dbReference>
<keyword evidence="6" id="KW-0326">Glycosidase</keyword>
<dbReference type="InterPro" id="IPR023226">
    <property type="entry name" value="Glyco_hydro_49_N_dom"/>
</dbReference>
<feature type="compositionally biased region" description="Basic and acidic residues" evidence="1">
    <location>
        <begin position="83"/>
        <end position="92"/>
    </location>
</feature>
<dbReference type="Gene3D" id="2.160.20.10">
    <property type="entry name" value="Single-stranded right-handed beta-helix, Pectin lyase-like"/>
    <property type="match status" value="1"/>
</dbReference>
<dbReference type="AlphaFoldDB" id="A0A6N2QU98"/>
<dbReference type="InterPro" id="IPR012334">
    <property type="entry name" value="Pectin_lyas_fold"/>
</dbReference>
<dbReference type="GO" id="GO:0033904">
    <property type="term" value="F:dextranase activity"/>
    <property type="evidence" value="ECO:0007669"/>
    <property type="project" value="UniProtKB-EC"/>
</dbReference>
<keyword evidence="6" id="KW-0378">Hydrolase</keyword>
<feature type="region of interest" description="Disordered" evidence="1">
    <location>
        <begin position="65"/>
        <end position="92"/>
    </location>
</feature>
<keyword evidence="2" id="KW-0472">Membrane</keyword>
<dbReference type="SUPFAM" id="SSF49344">
    <property type="entry name" value="CBD9-like"/>
    <property type="match status" value="1"/>
</dbReference>
<feature type="transmembrane region" description="Helical" evidence="2">
    <location>
        <begin position="39"/>
        <end position="61"/>
    </location>
</feature>
<feature type="domain" description="Glycoside hydrolase family 49 C-terminal" evidence="3">
    <location>
        <begin position="575"/>
        <end position="694"/>
    </location>
</feature>
<evidence type="ECO:0000259" key="3">
    <source>
        <dbReference type="Pfam" id="PF03718"/>
    </source>
</evidence>